<dbReference type="PANTHER" id="PTHR43075:SF1">
    <property type="entry name" value="FORMATE LYASE ACTIVATING ENZYME, PUTATIVE (AFU_ORTHOLOGUE AFUA_2G15630)-RELATED"/>
    <property type="match status" value="1"/>
</dbReference>
<feature type="binding site" evidence="5">
    <location>
        <position position="67"/>
    </location>
    <ligand>
        <name>[4Fe-4S] cluster</name>
        <dbReference type="ChEBI" id="CHEBI:49883"/>
        <note>4Fe-4S-S-AdoMet</note>
    </ligand>
</feature>
<evidence type="ECO:0000313" key="7">
    <source>
        <dbReference type="EMBL" id="MBU3850963.1"/>
    </source>
</evidence>
<comment type="caution">
    <text evidence="7">The sequence shown here is derived from an EMBL/GenBank/DDBJ whole genome shotgun (WGS) entry which is preliminary data.</text>
</comment>
<dbReference type="PANTHER" id="PTHR43075">
    <property type="entry name" value="FORMATE LYASE ACTIVATING ENZYME, PUTATIVE (AFU_ORTHOLOGUE AFUA_2G15630)-RELATED"/>
    <property type="match status" value="1"/>
</dbReference>
<dbReference type="Pfam" id="PF04055">
    <property type="entry name" value="Radical_SAM"/>
    <property type="match status" value="1"/>
</dbReference>
<accession>A0A9E2L542</accession>
<evidence type="ECO:0000256" key="3">
    <source>
        <dbReference type="ARBA" id="ARBA00023004"/>
    </source>
</evidence>
<protein>
    <submittedName>
        <fullName evidence="7">Radical SAM protein</fullName>
    </submittedName>
</protein>
<organism evidence="7 8">
    <name type="scientific">Candidatus Treponema excrementipullorum</name>
    <dbReference type="NCBI Taxonomy" id="2838768"/>
    <lineage>
        <taxon>Bacteria</taxon>
        <taxon>Pseudomonadati</taxon>
        <taxon>Spirochaetota</taxon>
        <taxon>Spirochaetia</taxon>
        <taxon>Spirochaetales</taxon>
        <taxon>Treponemataceae</taxon>
        <taxon>Treponema</taxon>
    </lineage>
</organism>
<evidence type="ECO:0000259" key="6">
    <source>
        <dbReference type="Pfam" id="PF04055"/>
    </source>
</evidence>
<keyword evidence="4 5" id="KW-0411">Iron-sulfur</keyword>
<sequence length="341" mass="38645">MIQSEYGQCHICPRNCSANRVDARAGFCKESSVIRAASACLHFGEEPPVTVFNGSGTIFISGCNLGCAFCQNYQISQQGMGANLSTQDFAEICLALQNAEAENINIVTGSHDIPAIAQGLTEARLKGLTIPVCWNSSAYEKPEKLKLLSGLVDIWLPDYKTINTDVSRRLFKAPDYPQWAQESILFMIEESPLKLAEKKHRVTGEVKEKMESGVIVRHLFLPGHIDDTILTLQWLKEYVDGKGFISLMSQYTPVPFKEAPDEAKARKEKLSIVENRLVSQEEFESLQDILEAFDFQYVFYQELEEDTEWLPDFNRVQPFSYALAKPVWHWREGFISEEQKV</sequence>
<dbReference type="AlphaFoldDB" id="A0A9E2L542"/>
<dbReference type="PIRSF" id="PIRSF004869">
    <property type="entry name" value="PflX_prd"/>
    <property type="match status" value="1"/>
</dbReference>
<gene>
    <name evidence="7" type="ORF">IAA16_10385</name>
</gene>
<dbReference type="InterPro" id="IPR058240">
    <property type="entry name" value="rSAM_sf"/>
</dbReference>
<keyword evidence="2 5" id="KW-0479">Metal-binding</keyword>
<evidence type="ECO:0000256" key="1">
    <source>
        <dbReference type="ARBA" id="ARBA00022691"/>
    </source>
</evidence>
<keyword evidence="1 5" id="KW-0949">S-adenosyl-L-methionine</keyword>
<dbReference type="GO" id="GO:0051536">
    <property type="term" value="F:iron-sulfur cluster binding"/>
    <property type="evidence" value="ECO:0007669"/>
    <property type="project" value="UniProtKB-KW"/>
</dbReference>
<dbReference type="InterPro" id="IPR016431">
    <property type="entry name" value="Pyrv-formate_lyase-activ_prd"/>
</dbReference>
<dbReference type="SFLD" id="SFLDG01099">
    <property type="entry name" value="Uncharacterised_Radical_SAM_Su"/>
    <property type="match status" value="1"/>
</dbReference>
<dbReference type="SFLD" id="SFLDS00029">
    <property type="entry name" value="Radical_SAM"/>
    <property type="match status" value="1"/>
</dbReference>
<feature type="binding site" evidence="5">
    <location>
        <position position="70"/>
    </location>
    <ligand>
        <name>[4Fe-4S] cluster</name>
        <dbReference type="ChEBI" id="CHEBI:49883"/>
        <note>4Fe-4S-S-AdoMet</note>
    </ligand>
</feature>
<dbReference type="InterPro" id="IPR007197">
    <property type="entry name" value="rSAM"/>
</dbReference>
<dbReference type="GO" id="GO:0046872">
    <property type="term" value="F:metal ion binding"/>
    <property type="evidence" value="ECO:0007669"/>
    <property type="project" value="UniProtKB-KW"/>
</dbReference>
<keyword evidence="3 5" id="KW-0408">Iron</keyword>
<feature type="binding site" evidence="5">
    <location>
        <position position="63"/>
    </location>
    <ligand>
        <name>[4Fe-4S] cluster</name>
        <dbReference type="ChEBI" id="CHEBI:49883"/>
        <note>4Fe-4S-S-AdoMet</note>
    </ligand>
</feature>
<proteinExistence type="predicted"/>
<reference evidence="7" key="2">
    <citation type="submission" date="2021-04" db="EMBL/GenBank/DDBJ databases">
        <authorList>
            <person name="Gilroy R."/>
        </authorList>
    </citation>
    <scope>NUCLEOTIDE SEQUENCE</scope>
    <source>
        <strain evidence="7">Gambia15-2214</strain>
    </source>
</reference>
<evidence type="ECO:0000313" key="8">
    <source>
        <dbReference type="Proteomes" id="UP000823914"/>
    </source>
</evidence>
<comment type="cofactor">
    <cofactor evidence="5">
        <name>[4Fe-4S] cluster</name>
        <dbReference type="ChEBI" id="CHEBI:49883"/>
    </cofactor>
    <text evidence="5">Binds 1 [4Fe-4S] cluster. The cluster is coordinated with 3 cysteines and an exchangeable S-adenosyl-L-methionine.</text>
</comment>
<dbReference type="InterPro" id="IPR040085">
    <property type="entry name" value="MJ0674-like"/>
</dbReference>
<dbReference type="EMBL" id="JAHLFV010000237">
    <property type="protein sequence ID" value="MBU3850963.1"/>
    <property type="molecule type" value="Genomic_DNA"/>
</dbReference>
<evidence type="ECO:0000256" key="5">
    <source>
        <dbReference type="PIRSR" id="PIRSR004869-50"/>
    </source>
</evidence>
<name>A0A9E2L542_9SPIR</name>
<dbReference type="Proteomes" id="UP000823914">
    <property type="component" value="Unassembled WGS sequence"/>
</dbReference>
<dbReference type="CDD" id="cd01335">
    <property type="entry name" value="Radical_SAM"/>
    <property type="match status" value="1"/>
</dbReference>
<feature type="domain" description="Radical SAM core" evidence="6">
    <location>
        <begin position="58"/>
        <end position="170"/>
    </location>
</feature>
<dbReference type="Gene3D" id="3.20.20.70">
    <property type="entry name" value="Aldolase class I"/>
    <property type="match status" value="1"/>
</dbReference>
<evidence type="ECO:0000256" key="2">
    <source>
        <dbReference type="ARBA" id="ARBA00022723"/>
    </source>
</evidence>
<dbReference type="InterPro" id="IPR013785">
    <property type="entry name" value="Aldolase_TIM"/>
</dbReference>
<dbReference type="GO" id="GO:0003824">
    <property type="term" value="F:catalytic activity"/>
    <property type="evidence" value="ECO:0007669"/>
    <property type="project" value="InterPro"/>
</dbReference>
<reference evidence="7" key="1">
    <citation type="journal article" date="2021" name="PeerJ">
        <title>Extensive microbial diversity within the chicken gut microbiome revealed by metagenomics and culture.</title>
        <authorList>
            <person name="Gilroy R."/>
            <person name="Ravi A."/>
            <person name="Getino M."/>
            <person name="Pursley I."/>
            <person name="Horton D.L."/>
            <person name="Alikhan N.F."/>
            <person name="Baker D."/>
            <person name="Gharbi K."/>
            <person name="Hall N."/>
            <person name="Watson M."/>
            <person name="Adriaenssens E.M."/>
            <person name="Foster-Nyarko E."/>
            <person name="Jarju S."/>
            <person name="Secka A."/>
            <person name="Antonio M."/>
            <person name="Oren A."/>
            <person name="Chaudhuri R.R."/>
            <person name="La Ragione R."/>
            <person name="Hildebrand F."/>
            <person name="Pallen M.J."/>
        </authorList>
    </citation>
    <scope>NUCLEOTIDE SEQUENCE</scope>
    <source>
        <strain evidence="7">Gambia15-2214</strain>
    </source>
</reference>
<evidence type="ECO:0000256" key="4">
    <source>
        <dbReference type="ARBA" id="ARBA00023014"/>
    </source>
</evidence>
<dbReference type="SUPFAM" id="SSF102114">
    <property type="entry name" value="Radical SAM enzymes"/>
    <property type="match status" value="1"/>
</dbReference>